<feature type="compositionally biased region" description="Basic and acidic residues" evidence="1">
    <location>
        <begin position="106"/>
        <end position="117"/>
    </location>
</feature>
<organism evidence="3">
    <name type="scientific">Drosophila persimilis</name>
    <name type="common">Fruit fly</name>
    <dbReference type="NCBI Taxonomy" id="7234"/>
    <lineage>
        <taxon>Eukaryota</taxon>
        <taxon>Metazoa</taxon>
        <taxon>Ecdysozoa</taxon>
        <taxon>Arthropoda</taxon>
        <taxon>Hexapoda</taxon>
        <taxon>Insecta</taxon>
        <taxon>Pterygota</taxon>
        <taxon>Neoptera</taxon>
        <taxon>Endopterygota</taxon>
        <taxon>Diptera</taxon>
        <taxon>Brachycera</taxon>
        <taxon>Muscomorpha</taxon>
        <taxon>Ephydroidea</taxon>
        <taxon>Drosophilidae</taxon>
        <taxon>Drosophila</taxon>
        <taxon>Sophophora</taxon>
    </lineage>
</organism>
<feature type="region of interest" description="Disordered" evidence="1">
    <location>
        <begin position="503"/>
        <end position="572"/>
    </location>
</feature>
<proteinExistence type="predicted"/>
<feature type="region of interest" description="Disordered" evidence="1">
    <location>
        <begin position="422"/>
        <end position="470"/>
    </location>
</feature>
<keyword evidence="3" id="KW-1185">Reference proteome</keyword>
<sequence>MSNGSHALPPNGDGDHEESSPWLALMDTDAIEDNFTEHYGAEDVRDELRHIMERYNDALPGADVDGEVRAWQSLAQDEDLSANSLSDTTSVLTLNTSPASTNIAEQYERRDRDHGEPPRVNIDGLPPPSLNLQSIHSLPHLLARPHLAGQLRGLLPELNAQPTGEKSPRHVGLMGRLNKVRLLGELVEVVEAVQGEEDFCAQLSRRLMEFRRTGFRDMEPLLFGSEEQAELLGQPLDRYHFAEAIAYLDQNMRLDKDLYQLAEDSLKKFKTQRAVMYSRASAAQSKFYDLLDQLVEGENCSDMNMRVRSELHELSGAQKCLRRVTNQLIFQPLSEKTYSETMRMIKCLVAKLCVLMPFHIPCTVRWGLIRNEEVTCLTDSLTEDLSSLHLELSQQRRQVLLDRSMEQERASGHLLELHVESSNASEEEIFEPQQVYDSGCSTDRDSDSSSTTDQRRSIDHRSVQQSLSETATRRQNFLECMKRYKQLGLHLFPFDVNCRRSEPGLPNDISESEESSSSQSPAEYEDIGDMADWPTPSNHSGLFPIEDPEEPPSDDTERTVSFSDEVIYADPY</sequence>
<dbReference type="OMA" id="HIMERYN"/>
<evidence type="ECO:0000256" key="1">
    <source>
        <dbReference type="SAM" id="MobiDB-lite"/>
    </source>
</evidence>
<dbReference type="Proteomes" id="UP000008744">
    <property type="component" value="Unassembled WGS sequence"/>
</dbReference>
<gene>
    <name evidence="2" type="primary">Dper\GL14720</name>
    <name evidence="2" type="ORF">Dper_GL14720</name>
</gene>
<name>B4GVT8_DROPE</name>
<dbReference type="KEGG" id="dpe:6597481"/>
<dbReference type="EMBL" id="CH479193">
    <property type="protein sequence ID" value="EDW26783.1"/>
    <property type="molecule type" value="Genomic_DNA"/>
</dbReference>
<dbReference type="HOGENOM" id="CLU_476734_0_0_1"/>
<feature type="compositionally biased region" description="Polar residues" evidence="1">
    <location>
        <begin position="91"/>
        <end position="104"/>
    </location>
</feature>
<dbReference type="AlphaFoldDB" id="B4GVT8"/>
<reference evidence="2 3" key="1">
    <citation type="journal article" date="2007" name="Nature">
        <title>Evolution of genes and genomes on the Drosophila phylogeny.</title>
        <authorList>
            <consortium name="Drosophila 12 Genomes Consortium"/>
            <person name="Clark A.G."/>
            <person name="Eisen M.B."/>
            <person name="Smith D.R."/>
            <person name="Bergman C.M."/>
            <person name="Oliver B."/>
            <person name="Markow T.A."/>
            <person name="Kaufman T.C."/>
            <person name="Kellis M."/>
            <person name="Gelbart W."/>
            <person name="Iyer V.N."/>
            <person name="Pollard D.A."/>
            <person name="Sackton T.B."/>
            <person name="Larracuente A.M."/>
            <person name="Singh N.D."/>
            <person name="Abad J.P."/>
            <person name="Abt D.N."/>
            <person name="Adryan B."/>
            <person name="Aguade M."/>
            <person name="Akashi H."/>
            <person name="Anderson W.W."/>
            <person name="Aquadro C.F."/>
            <person name="Ardell D.H."/>
            <person name="Arguello R."/>
            <person name="Artieri C.G."/>
            <person name="Barbash D.A."/>
            <person name="Barker D."/>
            <person name="Barsanti P."/>
            <person name="Batterham P."/>
            <person name="Batzoglou S."/>
            <person name="Begun D."/>
            <person name="Bhutkar A."/>
            <person name="Blanco E."/>
            <person name="Bosak S.A."/>
            <person name="Bradley R.K."/>
            <person name="Brand A.D."/>
            <person name="Brent M.R."/>
            <person name="Brooks A.N."/>
            <person name="Brown R.H."/>
            <person name="Butlin R.K."/>
            <person name="Caggese C."/>
            <person name="Calvi B.R."/>
            <person name="Bernardo de Carvalho A."/>
            <person name="Caspi A."/>
            <person name="Castrezana S."/>
            <person name="Celniker S.E."/>
            <person name="Chang J.L."/>
            <person name="Chapple C."/>
            <person name="Chatterji S."/>
            <person name="Chinwalla A."/>
            <person name="Civetta A."/>
            <person name="Clifton S.W."/>
            <person name="Comeron J.M."/>
            <person name="Costello J.C."/>
            <person name="Coyne J.A."/>
            <person name="Daub J."/>
            <person name="David R.G."/>
            <person name="Delcher A.L."/>
            <person name="Delehaunty K."/>
            <person name="Do C.B."/>
            <person name="Ebling H."/>
            <person name="Edwards K."/>
            <person name="Eickbush T."/>
            <person name="Evans J.D."/>
            <person name="Filipski A."/>
            <person name="Findeiss S."/>
            <person name="Freyhult E."/>
            <person name="Fulton L."/>
            <person name="Fulton R."/>
            <person name="Garcia A.C."/>
            <person name="Gardiner A."/>
            <person name="Garfield D.A."/>
            <person name="Garvin B.E."/>
            <person name="Gibson G."/>
            <person name="Gilbert D."/>
            <person name="Gnerre S."/>
            <person name="Godfrey J."/>
            <person name="Good R."/>
            <person name="Gotea V."/>
            <person name="Gravely B."/>
            <person name="Greenberg A.J."/>
            <person name="Griffiths-Jones S."/>
            <person name="Gross S."/>
            <person name="Guigo R."/>
            <person name="Gustafson E.A."/>
            <person name="Haerty W."/>
            <person name="Hahn M.W."/>
            <person name="Halligan D.L."/>
            <person name="Halpern A.L."/>
            <person name="Halter G.M."/>
            <person name="Han M.V."/>
            <person name="Heger A."/>
            <person name="Hillier L."/>
            <person name="Hinrichs A.S."/>
            <person name="Holmes I."/>
            <person name="Hoskins R.A."/>
            <person name="Hubisz M.J."/>
            <person name="Hultmark D."/>
            <person name="Huntley M.A."/>
            <person name="Jaffe D.B."/>
            <person name="Jagadeeshan S."/>
            <person name="Jeck W.R."/>
            <person name="Johnson J."/>
            <person name="Jones C.D."/>
            <person name="Jordan W.C."/>
            <person name="Karpen G.H."/>
            <person name="Kataoka E."/>
            <person name="Keightley P.D."/>
            <person name="Kheradpour P."/>
            <person name="Kirkness E.F."/>
            <person name="Koerich L.B."/>
            <person name="Kristiansen K."/>
            <person name="Kudrna D."/>
            <person name="Kulathinal R.J."/>
            <person name="Kumar S."/>
            <person name="Kwok R."/>
            <person name="Lander E."/>
            <person name="Langley C.H."/>
            <person name="Lapoint R."/>
            <person name="Lazzaro B.P."/>
            <person name="Lee S.J."/>
            <person name="Levesque L."/>
            <person name="Li R."/>
            <person name="Lin C.F."/>
            <person name="Lin M.F."/>
            <person name="Lindblad-Toh K."/>
            <person name="Llopart A."/>
            <person name="Long M."/>
            <person name="Low L."/>
            <person name="Lozovsky E."/>
            <person name="Lu J."/>
            <person name="Luo M."/>
            <person name="Machado C.A."/>
            <person name="Makalowski W."/>
            <person name="Marzo M."/>
            <person name="Matsuda M."/>
            <person name="Matzkin L."/>
            <person name="McAllister B."/>
            <person name="McBride C.S."/>
            <person name="McKernan B."/>
            <person name="McKernan K."/>
            <person name="Mendez-Lago M."/>
            <person name="Minx P."/>
            <person name="Mollenhauer M.U."/>
            <person name="Montooth K."/>
            <person name="Mount S.M."/>
            <person name="Mu X."/>
            <person name="Myers E."/>
            <person name="Negre B."/>
            <person name="Newfeld S."/>
            <person name="Nielsen R."/>
            <person name="Noor M.A."/>
            <person name="O'Grady P."/>
            <person name="Pachter L."/>
            <person name="Papaceit M."/>
            <person name="Parisi M.J."/>
            <person name="Parisi M."/>
            <person name="Parts L."/>
            <person name="Pedersen J.S."/>
            <person name="Pesole G."/>
            <person name="Phillippy A.M."/>
            <person name="Ponting C.P."/>
            <person name="Pop M."/>
            <person name="Porcelli D."/>
            <person name="Powell J.R."/>
            <person name="Prohaska S."/>
            <person name="Pruitt K."/>
            <person name="Puig M."/>
            <person name="Quesneville H."/>
            <person name="Ram K.R."/>
            <person name="Rand D."/>
            <person name="Rasmussen M.D."/>
            <person name="Reed L.K."/>
            <person name="Reenan R."/>
            <person name="Reily A."/>
            <person name="Remington K.A."/>
            <person name="Rieger T.T."/>
            <person name="Ritchie M.G."/>
            <person name="Robin C."/>
            <person name="Rogers Y.H."/>
            <person name="Rohde C."/>
            <person name="Rozas J."/>
            <person name="Rubenfield M.J."/>
            <person name="Ruiz A."/>
            <person name="Russo S."/>
            <person name="Salzberg S.L."/>
            <person name="Sanchez-Gracia A."/>
            <person name="Saranga D.J."/>
            <person name="Sato H."/>
            <person name="Schaeffer S.W."/>
            <person name="Schatz M.C."/>
            <person name="Schlenke T."/>
            <person name="Schwartz R."/>
            <person name="Segarra C."/>
            <person name="Singh R.S."/>
            <person name="Sirot L."/>
            <person name="Sirota M."/>
            <person name="Sisneros N.B."/>
            <person name="Smith C.D."/>
            <person name="Smith T.F."/>
            <person name="Spieth J."/>
            <person name="Stage D.E."/>
            <person name="Stark A."/>
            <person name="Stephan W."/>
            <person name="Strausberg R.L."/>
            <person name="Strempel S."/>
            <person name="Sturgill D."/>
            <person name="Sutton G."/>
            <person name="Sutton G.G."/>
            <person name="Tao W."/>
            <person name="Teichmann S."/>
            <person name="Tobari Y.N."/>
            <person name="Tomimura Y."/>
            <person name="Tsolas J.M."/>
            <person name="Valente V.L."/>
            <person name="Venter E."/>
            <person name="Venter J.C."/>
            <person name="Vicario S."/>
            <person name="Vieira F.G."/>
            <person name="Vilella A.J."/>
            <person name="Villasante A."/>
            <person name="Walenz B."/>
            <person name="Wang J."/>
            <person name="Wasserman M."/>
            <person name="Watts T."/>
            <person name="Wilson D."/>
            <person name="Wilson R.K."/>
            <person name="Wing R.A."/>
            <person name="Wolfner M.F."/>
            <person name="Wong A."/>
            <person name="Wong G.K."/>
            <person name="Wu C.I."/>
            <person name="Wu G."/>
            <person name="Yamamoto D."/>
            <person name="Yang H.P."/>
            <person name="Yang S.P."/>
            <person name="Yorke J.A."/>
            <person name="Yoshida K."/>
            <person name="Zdobnov E."/>
            <person name="Zhang P."/>
            <person name="Zhang Y."/>
            <person name="Zimin A.V."/>
            <person name="Baldwin J."/>
            <person name="Abdouelleil A."/>
            <person name="Abdulkadir J."/>
            <person name="Abebe A."/>
            <person name="Abera B."/>
            <person name="Abreu J."/>
            <person name="Acer S.C."/>
            <person name="Aftuck L."/>
            <person name="Alexander A."/>
            <person name="An P."/>
            <person name="Anderson E."/>
            <person name="Anderson S."/>
            <person name="Arachi H."/>
            <person name="Azer M."/>
            <person name="Bachantsang P."/>
            <person name="Barry A."/>
            <person name="Bayul T."/>
            <person name="Berlin A."/>
            <person name="Bessette D."/>
            <person name="Bloom T."/>
            <person name="Blye J."/>
            <person name="Boguslavskiy L."/>
            <person name="Bonnet C."/>
            <person name="Boukhgalter B."/>
            <person name="Bourzgui I."/>
            <person name="Brown A."/>
            <person name="Cahill P."/>
            <person name="Channer S."/>
            <person name="Cheshatsang Y."/>
            <person name="Chuda L."/>
            <person name="Citroen M."/>
            <person name="Collymore A."/>
            <person name="Cooke P."/>
            <person name="Costello M."/>
            <person name="D'Aco K."/>
            <person name="Daza R."/>
            <person name="De Haan G."/>
            <person name="DeGray S."/>
            <person name="DeMaso C."/>
            <person name="Dhargay N."/>
            <person name="Dooley K."/>
            <person name="Dooley E."/>
            <person name="Doricent M."/>
            <person name="Dorje P."/>
            <person name="Dorjee K."/>
            <person name="Dupes A."/>
            <person name="Elong R."/>
            <person name="Falk J."/>
            <person name="Farina A."/>
            <person name="Faro S."/>
            <person name="Ferguson D."/>
            <person name="Fisher S."/>
            <person name="Foley C.D."/>
            <person name="Franke A."/>
            <person name="Friedrich D."/>
            <person name="Gadbois L."/>
            <person name="Gearin G."/>
            <person name="Gearin C.R."/>
            <person name="Giannoukos G."/>
            <person name="Goode T."/>
            <person name="Graham J."/>
            <person name="Grandbois E."/>
            <person name="Grewal S."/>
            <person name="Gyaltsen K."/>
            <person name="Hafez N."/>
            <person name="Hagos B."/>
            <person name="Hall J."/>
            <person name="Henson C."/>
            <person name="Hollinger A."/>
            <person name="Honan T."/>
            <person name="Huard M.D."/>
            <person name="Hughes L."/>
            <person name="Hurhula B."/>
            <person name="Husby M.E."/>
            <person name="Kamat A."/>
            <person name="Kanga B."/>
            <person name="Kashin S."/>
            <person name="Khazanovich D."/>
            <person name="Kisner P."/>
            <person name="Lance K."/>
            <person name="Lara M."/>
            <person name="Lee W."/>
            <person name="Lennon N."/>
            <person name="Letendre F."/>
            <person name="LeVine R."/>
            <person name="Lipovsky A."/>
            <person name="Liu X."/>
            <person name="Liu J."/>
            <person name="Liu S."/>
            <person name="Lokyitsang T."/>
            <person name="Lokyitsang Y."/>
            <person name="Lubonja R."/>
            <person name="Lui A."/>
            <person name="MacDonald P."/>
            <person name="Magnisalis V."/>
            <person name="Maru K."/>
            <person name="Matthews C."/>
            <person name="McCusker W."/>
            <person name="McDonough S."/>
            <person name="Mehta T."/>
            <person name="Meldrim J."/>
            <person name="Meneus L."/>
            <person name="Mihai O."/>
            <person name="Mihalev A."/>
            <person name="Mihova T."/>
            <person name="Mittelman R."/>
            <person name="Mlenga V."/>
            <person name="Montmayeur A."/>
            <person name="Mulrain L."/>
            <person name="Navidi A."/>
            <person name="Naylor J."/>
            <person name="Negash T."/>
            <person name="Nguyen T."/>
            <person name="Nguyen N."/>
            <person name="Nicol R."/>
            <person name="Norbu C."/>
            <person name="Norbu N."/>
            <person name="Novod N."/>
            <person name="O'Neill B."/>
            <person name="Osman S."/>
            <person name="Markiewicz E."/>
            <person name="Oyono O.L."/>
            <person name="Patti C."/>
            <person name="Phunkhang P."/>
            <person name="Pierre F."/>
            <person name="Priest M."/>
            <person name="Raghuraman S."/>
            <person name="Rege F."/>
            <person name="Reyes R."/>
            <person name="Rise C."/>
            <person name="Rogov P."/>
            <person name="Ross K."/>
            <person name="Ryan E."/>
            <person name="Settipalli S."/>
            <person name="Shea T."/>
            <person name="Sherpa N."/>
            <person name="Shi L."/>
            <person name="Shih D."/>
            <person name="Sparrow T."/>
            <person name="Spaulding J."/>
            <person name="Stalker J."/>
            <person name="Stange-Thomann N."/>
            <person name="Stavropoulos S."/>
            <person name="Stone C."/>
            <person name="Strader C."/>
            <person name="Tesfaye S."/>
            <person name="Thomson T."/>
            <person name="Thoulutsang Y."/>
            <person name="Thoulutsang D."/>
            <person name="Topham K."/>
            <person name="Topping I."/>
            <person name="Tsamla T."/>
            <person name="Vassiliev H."/>
            <person name="Vo A."/>
            <person name="Wangchuk T."/>
            <person name="Wangdi T."/>
            <person name="Weiand M."/>
            <person name="Wilkinson J."/>
            <person name="Wilson A."/>
            <person name="Yadav S."/>
            <person name="Young G."/>
            <person name="Yu Q."/>
            <person name="Zembek L."/>
            <person name="Zhong D."/>
            <person name="Zimmer A."/>
            <person name="Zwirko Z."/>
            <person name="Jaffe D.B."/>
            <person name="Alvarez P."/>
            <person name="Brockman W."/>
            <person name="Butler J."/>
            <person name="Chin C."/>
            <person name="Gnerre S."/>
            <person name="Grabherr M."/>
            <person name="Kleber M."/>
            <person name="Mauceli E."/>
            <person name="MacCallum I."/>
        </authorList>
    </citation>
    <scope>NUCLEOTIDE SEQUENCE [LARGE SCALE GENOMIC DNA]</scope>
    <source>
        <strain evidence="3">MSH-3 / Tucson 14011-0111.49</strain>
    </source>
</reference>
<protein>
    <submittedName>
        <fullName evidence="2">GL14720</fullName>
    </submittedName>
</protein>
<evidence type="ECO:0000313" key="2">
    <source>
        <dbReference type="EMBL" id="EDW26783.1"/>
    </source>
</evidence>
<feature type="compositionally biased region" description="Basic and acidic residues" evidence="1">
    <location>
        <begin position="442"/>
        <end position="462"/>
    </location>
</feature>
<feature type="region of interest" description="Disordered" evidence="1">
    <location>
        <begin position="91"/>
        <end position="118"/>
    </location>
</feature>
<accession>B4GVT8</accession>
<feature type="region of interest" description="Disordered" evidence="1">
    <location>
        <begin position="1"/>
        <end position="20"/>
    </location>
</feature>
<evidence type="ECO:0000313" key="3">
    <source>
        <dbReference type="Proteomes" id="UP000008744"/>
    </source>
</evidence>
<dbReference type="OrthoDB" id="10391546at2759"/>